<dbReference type="EMBL" id="BQNB010013254">
    <property type="protein sequence ID" value="GJT13721.1"/>
    <property type="molecule type" value="Genomic_DNA"/>
</dbReference>
<reference evidence="3" key="2">
    <citation type="submission" date="2022-01" db="EMBL/GenBank/DDBJ databases">
        <authorList>
            <person name="Yamashiro T."/>
            <person name="Shiraishi A."/>
            <person name="Satake H."/>
            <person name="Nakayama K."/>
        </authorList>
    </citation>
    <scope>NUCLEOTIDE SEQUENCE</scope>
</reference>
<dbReference type="InterPro" id="IPR039537">
    <property type="entry name" value="Retrotran_Ty1/copia-like"/>
</dbReference>
<dbReference type="PANTHER" id="PTHR42648">
    <property type="entry name" value="TRANSPOSASE, PUTATIVE-RELATED"/>
    <property type="match status" value="1"/>
</dbReference>
<proteinExistence type="predicted"/>
<evidence type="ECO:0000313" key="4">
    <source>
        <dbReference type="Proteomes" id="UP001151760"/>
    </source>
</evidence>
<keyword evidence="4" id="KW-1185">Reference proteome</keyword>
<dbReference type="InterPro" id="IPR001584">
    <property type="entry name" value="Integrase_cat-core"/>
</dbReference>
<evidence type="ECO:0000259" key="2">
    <source>
        <dbReference type="PROSITE" id="PS50994"/>
    </source>
</evidence>
<dbReference type="PANTHER" id="PTHR42648:SF32">
    <property type="entry name" value="RIBONUCLEASE H-LIKE DOMAIN, GAG-PRE-INTEGRASE DOMAIN PROTEIN-RELATED"/>
    <property type="match status" value="1"/>
</dbReference>
<feature type="domain" description="Integrase catalytic" evidence="2">
    <location>
        <begin position="413"/>
        <end position="584"/>
    </location>
</feature>
<evidence type="ECO:0000256" key="1">
    <source>
        <dbReference type="SAM" id="MobiDB-lite"/>
    </source>
</evidence>
<dbReference type="InterPro" id="IPR057670">
    <property type="entry name" value="SH3_retrovirus"/>
</dbReference>
<accession>A0ABQ5BGE6</accession>
<dbReference type="SUPFAM" id="SSF53098">
    <property type="entry name" value="Ribonuclease H-like"/>
    <property type="match status" value="1"/>
</dbReference>
<sequence length="655" mass="74716">MYSIISLRKKNTLAEYMILSGADNRPPMLDKDLYDSWKSIMELYMQNREHRRMILESVENGPLIWPTVEENEIVENVVHTPSATTIAPGMFKLDLEPLPPRLLQNRDTHIDYLRNTQEQANILREIVKQAKEKQPLDSELDLAFKPMNNIKKVRFVEPLTSSKNIKQVESYNTSDSNTPVLSSTGVKCSTSNCGSKPPGNKKNDKISQPPSRNKKNKHSLSNANYKILCATCNKSMFDGVHDKCLLGLVQNGNKRIKSAKQHKKQNIWKPTGHVFTEVRFKWKPTSRTFTIVGNLCPLTRITSTNVVPPKKTTSHSDEIQKPEIKVYSRKPKNVKNIGSSKKAKIVESKNANHSEPNQLWGSTATDIPSSSSLVMIGCLDYTLVSGLRMFKTNDRESLSAHELSCALGKSKKSSHQPKAEDTNQEKLYLLHGPMSVASIKGKRYILVIVDDYSRFTWVRFLKTKNEAPVAIIKCNKNIQVHLNSTVRNVRTDNGTEYVNQTLREWYENIGITHQTSVARTPQQNGVVERQNWTLFEAARTMLIFSKALLFLWAKAINTAFYTQNRSLICLRYNKTPYELIQDKKPDLSFFYVFGSLFYPTNDNEDLGKFDAKADIGIFVGYAPAKKAFRIYNRRTRIIYETIHVTFDELTTMASE</sequence>
<organism evidence="3 4">
    <name type="scientific">Tanacetum coccineum</name>
    <dbReference type="NCBI Taxonomy" id="301880"/>
    <lineage>
        <taxon>Eukaryota</taxon>
        <taxon>Viridiplantae</taxon>
        <taxon>Streptophyta</taxon>
        <taxon>Embryophyta</taxon>
        <taxon>Tracheophyta</taxon>
        <taxon>Spermatophyta</taxon>
        <taxon>Magnoliopsida</taxon>
        <taxon>eudicotyledons</taxon>
        <taxon>Gunneridae</taxon>
        <taxon>Pentapetalae</taxon>
        <taxon>asterids</taxon>
        <taxon>campanulids</taxon>
        <taxon>Asterales</taxon>
        <taxon>Asteraceae</taxon>
        <taxon>Asteroideae</taxon>
        <taxon>Anthemideae</taxon>
        <taxon>Anthemidinae</taxon>
        <taxon>Tanacetum</taxon>
    </lineage>
</organism>
<reference evidence="3" key="1">
    <citation type="journal article" date="2022" name="Int. J. Mol. Sci.">
        <title>Draft Genome of Tanacetum Coccineum: Genomic Comparison of Closely Related Tanacetum-Family Plants.</title>
        <authorList>
            <person name="Yamashiro T."/>
            <person name="Shiraishi A."/>
            <person name="Nakayama K."/>
            <person name="Satake H."/>
        </authorList>
    </citation>
    <scope>NUCLEOTIDE SEQUENCE</scope>
</reference>
<feature type="region of interest" description="Disordered" evidence="1">
    <location>
        <begin position="169"/>
        <end position="219"/>
    </location>
</feature>
<evidence type="ECO:0000313" key="3">
    <source>
        <dbReference type="EMBL" id="GJT13721.1"/>
    </source>
</evidence>
<dbReference type="Pfam" id="PF00665">
    <property type="entry name" value="rve"/>
    <property type="match status" value="1"/>
</dbReference>
<name>A0ABQ5BGE6_9ASTR</name>
<dbReference type="InterPro" id="IPR012337">
    <property type="entry name" value="RNaseH-like_sf"/>
</dbReference>
<dbReference type="InterPro" id="IPR036397">
    <property type="entry name" value="RNaseH_sf"/>
</dbReference>
<dbReference type="Proteomes" id="UP001151760">
    <property type="component" value="Unassembled WGS sequence"/>
</dbReference>
<protein>
    <submittedName>
        <fullName evidence="3">Retrovirus-related pol polyprotein from transposon TNT 1-94</fullName>
    </submittedName>
</protein>
<feature type="compositionally biased region" description="Polar residues" evidence="1">
    <location>
        <begin position="169"/>
        <end position="194"/>
    </location>
</feature>
<gene>
    <name evidence="3" type="ORF">Tco_0860763</name>
</gene>
<comment type="caution">
    <text evidence="3">The sequence shown here is derived from an EMBL/GenBank/DDBJ whole genome shotgun (WGS) entry which is preliminary data.</text>
</comment>
<dbReference type="Pfam" id="PF25597">
    <property type="entry name" value="SH3_retrovirus"/>
    <property type="match status" value="1"/>
</dbReference>
<dbReference type="Gene3D" id="3.30.420.10">
    <property type="entry name" value="Ribonuclease H-like superfamily/Ribonuclease H"/>
    <property type="match status" value="1"/>
</dbReference>
<dbReference type="PROSITE" id="PS50994">
    <property type="entry name" value="INTEGRASE"/>
    <property type="match status" value="1"/>
</dbReference>